<organism evidence="7">
    <name type="scientific">Thelazia callipaeda</name>
    <name type="common">Oriental eyeworm</name>
    <name type="synonym">Parasitic nematode</name>
    <dbReference type="NCBI Taxonomy" id="103827"/>
    <lineage>
        <taxon>Eukaryota</taxon>
        <taxon>Metazoa</taxon>
        <taxon>Ecdysozoa</taxon>
        <taxon>Nematoda</taxon>
        <taxon>Chromadorea</taxon>
        <taxon>Rhabditida</taxon>
        <taxon>Spirurina</taxon>
        <taxon>Spiruromorpha</taxon>
        <taxon>Thelazioidea</taxon>
        <taxon>Thelaziidae</taxon>
        <taxon>Thelazia</taxon>
    </lineage>
</organism>
<reference evidence="7" key="1">
    <citation type="submission" date="2017-02" db="UniProtKB">
        <authorList>
            <consortium name="WormBaseParasite"/>
        </authorList>
    </citation>
    <scope>IDENTIFICATION</scope>
</reference>
<dbReference type="WBParaSite" id="TCLT_0000913601-mRNA-1">
    <property type="protein sequence ID" value="TCLT_0000913601-mRNA-1"/>
    <property type="gene ID" value="TCLT_0000913601"/>
</dbReference>
<evidence type="ECO:0000313" key="7">
    <source>
        <dbReference type="WBParaSite" id="TCLT_0000913601-mRNA-1"/>
    </source>
</evidence>
<comment type="similarity">
    <text evidence="2 3">Belongs to the small heat shock protein (HSP20) family.</text>
</comment>
<feature type="domain" description="SHSP" evidence="4">
    <location>
        <begin position="1"/>
        <end position="98"/>
    </location>
</feature>
<evidence type="ECO:0000256" key="1">
    <source>
        <dbReference type="ARBA" id="ARBA00023016"/>
    </source>
</evidence>
<evidence type="ECO:0000313" key="6">
    <source>
        <dbReference type="Proteomes" id="UP000276776"/>
    </source>
</evidence>
<keyword evidence="1" id="KW-0346">Stress response</keyword>
<dbReference type="SUPFAM" id="SSF49764">
    <property type="entry name" value="HSP20-like chaperones"/>
    <property type="match status" value="1"/>
</dbReference>
<dbReference type="CDD" id="cd06526">
    <property type="entry name" value="metazoan_ACD"/>
    <property type="match status" value="1"/>
</dbReference>
<dbReference type="GO" id="GO:0005634">
    <property type="term" value="C:nucleus"/>
    <property type="evidence" value="ECO:0007669"/>
    <property type="project" value="TreeGrafter"/>
</dbReference>
<dbReference type="Proteomes" id="UP000276776">
    <property type="component" value="Unassembled WGS sequence"/>
</dbReference>
<dbReference type="GO" id="GO:0009408">
    <property type="term" value="P:response to heat"/>
    <property type="evidence" value="ECO:0007669"/>
    <property type="project" value="TreeGrafter"/>
</dbReference>
<name>A0A0N5D7S6_THECL</name>
<dbReference type="InterPro" id="IPR001436">
    <property type="entry name" value="Alpha-crystallin/sHSP_animal"/>
</dbReference>
<dbReference type="PRINTS" id="PR00299">
    <property type="entry name" value="ACRYSTALLIN"/>
</dbReference>
<evidence type="ECO:0000313" key="5">
    <source>
        <dbReference type="EMBL" id="VDN06735.1"/>
    </source>
</evidence>
<dbReference type="PANTHER" id="PTHR45640">
    <property type="entry name" value="HEAT SHOCK PROTEIN HSP-12.2-RELATED"/>
    <property type="match status" value="1"/>
</dbReference>
<dbReference type="AlphaFoldDB" id="A0A0N5D7S6"/>
<gene>
    <name evidence="5" type="ORF">TCLT_LOCUS9125</name>
</gene>
<evidence type="ECO:0000256" key="2">
    <source>
        <dbReference type="PROSITE-ProRule" id="PRU00285"/>
    </source>
</evidence>
<dbReference type="PROSITE" id="PS01031">
    <property type="entry name" value="SHSP"/>
    <property type="match status" value="1"/>
</dbReference>
<dbReference type="OMA" id="HHTERED"/>
<dbReference type="EMBL" id="UYYF01004735">
    <property type="protein sequence ID" value="VDN06735.1"/>
    <property type="molecule type" value="Genomic_DNA"/>
</dbReference>
<reference evidence="5 6" key="2">
    <citation type="submission" date="2018-11" db="EMBL/GenBank/DDBJ databases">
        <authorList>
            <consortium name="Pathogen Informatics"/>
        </authorList>
    </citation>
    <scope>NUCLEOTIDE SEQUENCE [LARGE SCALE GENOMIC DNA]</scope>
</reference>
<evidence type="ECO:0000256" key="3">
    <source>
        <dbReference type="RuleBase" id="RU003616"/>
    </source>
</evidence>
<dbReference type="InterPro" id="IPR002068">
    <property type="entry name" value="A-crystallin/Hsp20_dom"/>
</dbReference>
<dbReference type="Gene3D" id="2.60.40.790">
    <property type="match status" value="1"/>
</dbReference>
<dbReference type="Pfam" id="PF00011">
    <property type="entry name" value="HSP20"/>
    <property type="match status" value="1"/>
</dbReference>
<dbReference type="STRING" id="103827.A0A0N5D7S6"/>
<dbReference type="PANTHER" id="PTHR45640:SF13">
    <property type="entry name" value="HEAT SHOCK PROTEIN 22-RELATED"/>
    <property type="match status" value="1"/>
</dbReference>
<proteinExistence type="inferred from homology"/>
<dbReference type="InterPro" id="IPR008978">
    <property type="entry name" value="HSP20-like_chaperone"/>
</dbReference>
<dbReference type="GO" id="GO:0051082">
    <property type="term" value="F:unfolded protein binding"/>
    <property type="evidence" value="ECO:0007669"/>
    <property type="project" value="TreeGrafter"/>
</dbReference>
<accession>A0A0N5D7S6</accession>
<evidence type="ECO:0000259" key="4">
    <source>
        <dbReference type="PROSITE" id="PS01031"/>
    </source>
</evidence>
<dbReference type="GO" id="GO:0005737">
    <property type="term" value="C:cytoplasm"/>
    <property type="evidence" value="ECO:0007669"/>
    <property type="project" value="TreeGrafter"/>
</dbReference>
<sequence>MSSKDAKNCFEVKLDVSRYHADDLKVNVHNRELIISGQHSERHENGSTVERHFIRTFILPKNAREEELSSELTAEGILNVSVPIDELPDYRKIPIKVDPNWKMQSNPCQALIVREPIPLWWW</sequence>
<protein>
    <submittedName>
        <fullName evidence="7">SHSP domain-containing protein</fullName>
    </submittedName>
</protein>
<dbReference type="OrthoDB" id="1431247at2759"/>
<dbReference type="GO" id="GO:0042026">
    <property type="term" value="P:protein refolding"/>
    <property type="evidence" value="ECO:0007669"/>
    <property type="project" value="TreeGrafter"/>
</dbReference>
<keyword evidence="6" id="KW-1185">Reference proteome</keyword>